<feature type="transmembrane region" description="Helical" evidence="8">
    <location>
        <begin position="169"/>
        <end position="187"/>
    </location>
</feature>
<evidence type="ECO:0000256" key="5">
    <source>
        <dbReference type="ARBA" id="ARBA00022989"/>
    </source>
</evidence>
<dbReference type="PANTHER" id="PTHR12892:SF11">
    <property type="entry name" value="POST-GPI ATTACHMENT TO PROTEINS FACTOR 2"/>
    <property type="match status" value="1"/>
</dbReference>
<name>A0ABQ9E3G2_TEGGR</name>
<evidence type="ECO:0000256" key="4">
    <source>
        <dbReference type="ARBA" id="ARBA00022692"/>
    </source>
</evidence>
<evidence type="ECO:0000259" key="9">
    <source>
        <dbReference type="Pfam" id="PF10277"/>
    </source>
</evidence>
<keyword evidence="4 8" id="KW-0812">Transmembrane</keyword>
<evidence type="ECO:0000256" key="1">
    <source>
        <dbReference type="ARBA" id="ARBA00004653"/>
    </source>
</evidence>
<comment type="similarity">
    <text evidence="2">Belongs to the PGAP2 family.</text>
</comment>
<protein>
    <recommendedName>
        <fullName evidence="9">CWH43-like N-terminal domain-containing protein</fullName>
    </recommendedName>
</protein>
<dbReference type="InterPro" id="IPR019402">
    <property type="entry name" value="CWH43_N"/>
</dbReference>
<evidence type="ECO:0000256" key="7">
    <source>
        <dbReference type="ARBA" id="ARBA00023136"/>
    </source>
</evidence>
<keyword evidence="6" id="KW-0333">Golgi apparatus</keyword>
<dbReference type="Pfam" id="PF10277">
    <property type="entry name" value="Frag1"/>
    <property type="match status" value="1"/>
</dbReference>
<feature type="domain" description="CWH43-like N-terminal" evidence="9">
    <location>
        <begin position="19"/>
        <end position="203"/>
    </location>
</feature>
<gene>
    <name evidence="10" type="ORF">KUTeg_024653</name>
</gene>
<evidence type="ECO:0000313" key="11">
    <source>
        <dbReference type="Proteomes" id="UP001217089"/>
    </source>
</evidence>
<evidence type="ECO:0000313" key="10">
    <source>
        <dbReference type="EMBL" id="KAJ8298122.1"/>
    </source>
</evidence>
<proteinExistence type="inferred from homology"/>
<sequence>MGRGQKPYFQLDFSTFSKIVLGLPAFGFFFCVIWSLYFDFKASTATHCKVWQFLPSISSCIGGFSPQRYVWRICIGLHCAPRFMLAVAYYNYHTQIHIEHWFYQKLAALCTVLHIIENFSLVCTHENMFIIFMISSQFYMLFTCIIYKWGLSSLKSVTNSERKSLKYKIILFVFNVTSFFVAVYLFFRHNWYCERGVQSLFAMD</sequence>
<accession>A0ABQ9E3G2</accession>
<feature type="transmembrane region" description="Helical" evidence="8">
    <location>
        <begin position="128"/>
        <end position="149"/>
    </location>
</feature>
<dbReference type="EMBL" id="JARBDR010000923">
    <property type="protein sequence ID" value="KAJ8298122.1"/>
    <property type="molecule type" value="Genomic_DNA"/>
</dbReference>
<evidence type="ECO:0000256" key="8">
    <source>
        <dbReference type="SAM" id="Phobius"/>
    </source>
</evidence>
<comment type="caution">
    <text evidence="10">The sequence shown here is derived from an EMBL/GenBank/DDBJ whole genome shotgun (WGS) entry which is preliminary data.</text>
</comment>
<evidence type="ECO:0000256" key="3">
    <source>
        <dbReference type="ARBA" id="ARBA00022502"/>
    </source>
</evidence>
<keyword evidence="11" id="KW-1185">Reference proteome</keyword>
<evidence type="ECO:0000256" key="6">
    <source>
        <dbReference type="ARBA" id="ARBA00023034"/>
    </source>
</evidence>
<dbReference type="InterPro" id="IPR039545">
    <property type="entry name" value="PGAP2"/>
</dbReference>
<evidence type="ECO:0000256" key="2">
    <source>
        <dbReference type="ARBA" id="ARBA00007414"/>
    </source>
</evidence>
<comment type="subcellular location">
    <subcellularLocation>
        <location evidence="1">Golgi apparatus membrane</location>
        <topology evidence="1">Multi-pass membrane protein</topology>
    </subcellularLocation>
</comment>
<feature type="transmembrane region" description="Helical" evidence="8">
    <location>
        <begin position="20"/>
        <end position="37"/>
    </location>
</feature>
<organism evidence="10 11">
    <name type="scientific">Tegillarca granosa</name>
    <name type="common">Malaysian cockle</name>
    <name type="synonym">Anadara granosa</name>
    <dbReference type="NCBI Taxonomy" id="220873"/>
    <lineage>
        <taxon>Eukaryota</taxon>
        <taxon>Metazoa</taxon>
        <taxon>Spiralia</taxon>
        <taxon>Lophotrochozoa</taxon>
        <taxon>Mollusca</taxon>
        <taxon>Bivalvia</taxon>
        <taxon>Autobranchia</taxon>
        <taxon>Pteriomorphia</taxon>
        <taxon>Arcoida</taxon>
        <taxon>Arcoidea</taxon>
        <taxon>Arcidae</taxon>
        <taxon>Tegillarca</taxon>
    </lineage>
</organism>
<keyword evidence="3" id="KW-0337">GPI-anchor biosynthesis</keyword>
<reference evidence="10 11" key="1">
    <citation type="submission" date="2022-12" db="EMBL/GenBank/DDBJ databases">
        <title>Chromosome-level genome of Tegillarca granosa.</title>
        <authorList>
            <person name="Kim J."/>
        </authorList>
    </citation>
    <scope>NUCLEOTIDE SEQUENCE [LARGE SCALE GENOMIC DNA]</scope>
    <source>
        <strain evidence="10">Teg-2019</strain>
        <tissue evidence="10">Adductor muscle</tissue>
    </source>
</reference>
<keyword evidence="7 8" id="KW-0472">Membrane</keyword>
<dbReference type="PANTHER" id="PTHR12892">
    <property type="entry name" value="FGF RECEPTOR ACTIVATING PROTEIN 1"/>
    <property type="match status" value="1"/>
</dbReference>
<dbReference type="Proteomes" id="UP001217089">
    <property type="component" value="Unassembled WGS sequence"/>
</dbReference>
<keyword evidence="5 8" id="KW-1133">Transmembrane helix</keyword>